<keyword evidence="3" id="KW-1185">Reference proteome</keyword>
<evidence type="ECO:0000313" key="3">
    <source>
        <dbReference type="Proteomes" id="UP000786693"/>
    </source>
</evidence>
<evidence type="ECO:0000313" key="2">
    <source>
        <dbReference type="EMBL" id="GIT94561.1"/>
    </source>
</evidence>
<feature type="transmembrane region" description="Helical" evidence="1">
    <location>
        <begin position="57"/>
        <end position="78"/>
    </location>
</feature>
<keyword evidence="1" id="KW-0472">Membrane</keyword>
<protein>
    <submittedName>
        <fullName evidence="2">Uncharacterized protein</fullName>
    </submittedName>
</protein>
<dbReference type="Proteomes" id="UP000786693">
    <property type="component" value="Unassembled WGS sequence"/>
</dbReference>
<sequence length="91" mass="9719">MDTRPTLAASAAQRRAWRRSRLRDAALLLPVFGAALLILPDLVLSGSDAAEGASWSWLVYLFAAWAGLVVLSATISVLSQRLEASGNDPEP</sequence>
<keyword evidence="1" id="KW-0812">Transmembrane</keyword>
<keyword evidence="1" id="KW-1133">Transmembrane helix</keyword>
<proteinExistence type="predicted"/>
<gene>
    <name evidence="2" type="ORF">JANAI62_11840</name>
</gene>
<reference evidence="2 3" key="1">
    <citation type="submission" date="2021-05" db="EMBL/GenBank/DDBJ databases">
        <title>Bacteria Genome sequencing.</title>
        <authorList>
            <person name="Takabe Y."/>
            <person name="Nakajima Y."/>
            <person name="Suzuki S."/>
            <person name="Shiozaki T."/>
        </authorList>
    </citation>
    <scope>NUCLEOTIDE SEQUENCE [LARGE SCALE GENOMIC DNA]</scope>
    <source>
        <strain evidence="2 3">AI_62</strain>
    </source>
</reference>
<organism evidence="2 3">
    <name type="scientific">Jannaschia pagri</name>
    <dbReference type="NCBI Taxonomy" id="2829797"/>
    <lineage>
        <taxon>Bacteria</taxon>
        <taxon>Pseudomonadati</taxon>
        <taxon>Pseudomonadota</taxon>
        <taxon>Alphaproteobacteria</taxon>
        <taxon>Rhodobacterales</taxon>
        <taxon>Roseobacteraceae</taxon>
        <taxon>Jannaschia</taxon>
    </lineage>
</organism>
<feature type="transmembrane region" description="Helical" evidence="1">
    <location>
        <begin position="25"/>
        <end position="45"/>
    </location>
</feature>
<name>A0ABQ4NJP3_9RHOB</name>
<accession>A0ABQ4NJP3</accession>
<dbReference type="EMBL" id="BPFH01000002">
    <property type="protein sequence ID" value="GIT94561.1"/>
    <property type="molecule type" value="Genomic_DNA"/>
</dbReference>
<dbReference type="RefSeq" id="WP_220748088.1">
    <property type="nucleotide sequence ID" value="NZ_BPFH01000002.1"/>
</dbReference>
<comment type="caution">
    <text evidence="2">The sequence shown here is derived from an EMBL/GenBank/DDBJ whole genome shotgun (WGS) entry which is preliminary data.</text>
</comment>
<evidence type="ECO:0000256" key="1">
    <source>
        <dbReference type="SAM" id="Phobius"/>
    </source>
</evidence>